<sequence>RTQNIHILDVGYQSALHRTDIVFKDEEARRLKLRVVVLRDEAASLRDQLADKSAEIIRISQQYDDLRVELDRLSQTCLAQEAQLRSQARQQSELKAELLSASNMSENSAKILTEKLALSREVAVLRPELDHLRSQVAHQKDVLAQKLALERQLSTLEIELANEKRIAQTTIQTRDSQSTKHEKELQSRVSDLERQLEAAMRLSEKSKSAQNQAQSGTEQKLQQKVTELERTLATEKKASEQAKKTQKKLKGKVKQLEENLATERREAERAKKTSEKDAAASRDHIEMLTQRLEEFKTKLRETRAELKELRTSMTRAQTTTTTVPIRTDDEPKKPLSRVKGATKRRANEVTVDEMMLDSPDHEEGKAKRVAQGKKKRGAYDLTTVGEKSTFSITPFLEKSNTISLSETIEEVEEPSVLDGKGNAAVPIVEPEAEEEGDIPVSNKQPTKSVAKALKATKSKPTAAEQKKARGKLKAHVLAEITPNIPIAANATSFDDNVDEAMQKPGTKASSAATQSTDTSNTGLSMPEPKKKKRKILGAGNKGTIFDNDEDAGDLNAGLSTIASAATKRKPAGIKGAGRKGPIAALSRGAFPRKSFSPLKKDRRGVGASFLV</sequence>
<evidence type="ECO:0000313" key="4">
    <source>
        <dbReference type="Proteomes" id="UP000241462"/>
    </source>
</evidence>
<feature type="compositionally biased region" description="Basic and acidic residues" evidence="2">
    <location>
        <begin position="226"/>
        <end position="243"/>
    </location>
</feature>
<dbReference type="OrthoDB" id="20105at2759"/>
<dbReference type="EMBL" id="KZ678389">
    <property type="protein sequence ID" value="PSR97671.1"/>
    <property type="molecule type" value="Genomic_DNA"/>
</dbReference>
<dbReference type="STRING" id="2025994.A0A2T3AHC0"/>
<feature type="compositionally biased region" description="Basic and acidic residues" evidence="2">
    <location>
        <begin position="177"/>
        <end position="207"/>
    </location>
</feature>
<feature type="compositionally biased region" description="Basic residues" evidence="2">
    <location>
        <begin position="244"/>
        <end position="253"/>
    </location>
</feature>
<evidence type="ECO:0000313" key="3">
    <source>
        <dbReference type="EMBL" id="PSR97671.1"/>
    </source>
</evidence>
<dbReference type="AlphaFoldDB" id="A0A2T3AHC0"/>
<feature type="region of interest" description="Disordered" evidence="2">
    <location>
        <begin position="314"/>
        <end position="371"/>
    </location>
</feature>
<feature type="region of interest" description="Disordered" evidence="2">
    <location>
        <begin position="430"/>
        <end position="470"/>
    </location>
</feature>
<reference evidence="3 4" key="1">
    <citation type="journal article" date="2018" name="Mycol. Prog.">
        <title>Coniella lustricola, a new species from submerged detritus.</title>
        <authorList>
            <person name="Raudabaugh D.B."/>
            <person name="Iturriaga T."/>
            <person name="Carver A."/>
            <person name="Mondo S."/>
            <person name="Pangilinan J."/>
            <person name="Lipzen A."/>
            <person name="He G."/>
            <person name="Amirebrahimi M."/>
            <person name="Grigoriev I.V."/>
            <person name="Miller A.N."/>
        </authorList>
    </citation>
    <scope>NUCLEOTIDE SEQUENCE [LARGE SCALE GENOMIC DNA]</scope>
    <source>
        <strain evidence="3 4">B22-T-1</strain>
    </source>
</reference>
<keyword evidence="1" id="KW-0175">Coiled coil</keyword>
<feature type="region of interest" description="Disordered" evidence="2">
    <location>
        <begin position="592"/>
        <end position="611"/>
    </location>
</feature>
<name>A0A2T3AHC0_9PEZI</name>
<feature type="coiled-coil region" evidence="1">
    <location>
        <begin position="28"/>
        <end position="83"/>
    </location>
</feature>
<feature type="region of interest" description="Disordered" evidence="2">
    <location>
        <begin position="170"/>
        <end position="280"/>
    </location>
</feature>
<accession>A0A2T3AHC0</accession>
<gene>
    <name evidence="3" type="ORF">BD289DRAFT_362147</name>
</gene>
<feature type="non-terminal residue" evidence="3">
    <location>
        <position position="1"/>
    </location>
</feature>
<feature type="compositionally biased region" description="Low complexity" evidence="2">
    <location>
        <begin position="506"/>
        <end position="521"/>
    </location>
</feature>
<dbReference type="InParanoid" id="A0A2T3AHC0"/>
<feature type="region of interest" description="Disordered" evidence="2">
    <location>
        <begin position="498"/>
        <end position="549"/>
    </location>
</feature>
<organism evidence="3 4">
    <name type="scientific">Coniella lustricola</name>
    <dbReference type="NCBI Taxonomy" id="2025994"/>
    <lineage>
        <taxon>Eukaryota</taxon>
        <taxon>Fungi</taxon>
        <taxon>Dikarya</taxon>
        <taxon>Ascomycota</taxon>
        <taxon>Pezizomycotina</taxon>
        <taxon>Sordariomycetes</taxon>
        <taxon>Sordariomycetidae</taxon>
        <taxon>Diaporthales</taxon>
        <taxon>Schizoparmaceae</taxon>
        <taxon>Coniella</taxon>
    </lineage>
</organism>
<feature type="compositionally biased region" description="Low complexity" evidence="2">
    <location>
        <begin position="314"/>
        <end position="325"/>
    </location>
</feature>
<protein>
    <submittedName>
        <fullName evidence="3">Uncharacterized protein</fullName>
    </submittedName>
</protein>
<feature type="compositionally biased region" description="Basic residues" evidence="2">
    <location>
        <begin position="334"/>
        <end position="344"/>
    </location>
</feature>
<feature type="compositionally biased region" description="Polar residues" evidence="2">
    <location>
        <begin position="208"/>
        <end position="225"/>
    </location>
</feature>
<evidence type="ECO:0000256" key="2">
    <source>
        <dbReference type="SAM" id="MobiDB-lite"/>
    </source>
</evidence>
<proteinExistence type="predicted"/>
<feature type="compositionally biased region" description="Basic and acidic residues" evidence="2">
    <location>
        <begin position="254"/>
        <end position="280"/>
    </location>
</feature>
<dbReference type="Proteomes" id="UP000241462">
    <property type="component" value="Unassembled WGS sequence"/>
</dbReference>
<keyword evidence="4" id="KW-1185">Reference proteome</keyword>
<evidence type="ECO:0000256" key="1">
    <source>
        <dbReference type="SAM" id="Coils"/>
    </source>
</evidence>